<dbReference type="Proteomes" id="UP000002572">
    <property type="component" value="Chromosome"/>
</dbReference>
<dbReference type="Pfam" id="PF04166">
    <property type="entry name" value="PdxA"/>
    <property type="match status" value="1"/>
</dbReference>
<accession>E6W463</accession>
<protein>
    <submittedName>
        <fullName evidence="4">4-hydroxythreonine-4-phosphate dehydrogenase</fullName>
        <ecNumber evidence="4">1.1.1.262</ecNumber>
    </submittedName>
</protein>
<dbReference type="PANTHER" id="PTHR30004:SF6">
    <property type="entry name" value="D-THREONATE 4-PHOSPHATE DEHYDROGENASE"/>
    <property type="match status" value="1"/>
</dbReference>
<dbReference type="EC" id="1.1.1.262" evidence="4"/>
<dbReference type="GO" id="GO:0050570">
    <property type="term" value="F:4-hydroxythreonine-4-phosphate dehydrogenase activity"/>
    <property type="evidence" value="ECO:0007669"/>
    <property type="project" value="UniProtKB-EC"/>
</dbReference>
<dbReference type="STRING" id="653733.Selin_2311"/>
<dbReference type="KEGG" id="din:Selin_2311"/>
<dbReference type="EMBL" id="CP002432">
    <property type="protein sequence ID" value="ADU67027.1"/>
    <property type="molecule type" value="Genomic_DNA"/>
</dbReference>
<dbReference type="HOGENOM" id="CLU_040168_0_0_0"/>
<evidence type="ECO:0000256" key="2">
    <source>
        <dbReference type="ARBA" id="ARBA00023002"/>
    </source>
</evidence>
<evidence type="ECO:0000256" key="1">
    <source>
        <dbReference type="ARBA" id="ARBA00022723"/>
    </source>
</evidence>
<dbReference type="AlphaFoldDB" id="E6W463"/>
<dbReference type="GO" id="GO:0051287">
    <property type="term" value="F:NAD binding"/>
    <property type="evidence" value="ECO:0007669"/>
    <property type="project" value="InterPro"/>
</dbReference>
<evidence type="ECO:0000313" key="4">
    <source>
        <dbReference type="EMBL" id="ADU67027.1"/>
    </source>
</evidence>
<dbReference type="PANTHER" id="PTHR30004">
    <property type="entry name" value="4-HYDROXYTHREONINE-4-PHOSPHATE DEHYDROGENASE"/>
    <property type="match status" value="1"/>
</dbReference>
<dbReference type="Gene3D" id="3.40.718.10">
    <property type="entry name" value="Isopropylmalate Dehydrogenase"/>
    <property type="match status" value="1"/>
</dbReference>
<name>E6W463_DESIS</name>
<proteinExistence type="predicted"/>
<dbReference type="eggNOG" id="COG1995">
    <property type="taxonomic scope" value="Bacteria"/>
</dbReference>
<dbReference type="SUPFAM" id="SSF53659">
    <property type="entry name" value="Isocitrate/Isopropylmalate dehydrogenase-like"/>
    <property type="match status" value="1"/>
</dbReference>
<keyword evidence="2 4" id="KW-0560">Oxidoreductase</keyword>
<reference evidence="4 5" key="1">
    <citation type="submission" date="2010-12" db="EMBL/GenBank/DDBJ databases">
        <title>Complete sequence of Desulfurispirillum indicum S5.</title>
        <authorList>
            <consortium name="US DOE Joint Genome Institute"/>
            <person name="Lucas S."/>
            <person name="Copeland A."/>
            <person name="Lapidus A."/>
            <person name="Cheng J.-F."/>
            <person name="Goodwin L."/>
            <person name="Pitluck S."/>
            <person name="Chertkov O."/>
            <person name="Held B."/>
            <person name="Detter J.C."/>
            <person name="Han C."/>
            <person name="Tapia R."/>
            <person name="Land M."/>
            <person name="Hauser L."/>
            <person name="Kyrpides N."/>
            <person name="Ivanova N."/>
            <person name="Mikhailova N."/>
            <person name="Haggblom M."/>
            <person name="Rauschenbach I."/>
            <person name="Bini E."/>
            <person name="Woyke T."/>
        </authorList>
    </citation>
    <scope>NUCLEOTIDE SEQUENCE [LARGE SCALE GENOMIC DNA]</scope>
    <source>
        <strain evidence="5">ATCC BAA-1389 / DSM 22839 / S5</strain>
    </source>
</reference>
<sequence>MPQSATPCRLAFTLGDPNGVGPEVFLKAFSEITKLCCPVVIGERGTLEYYGQKLGLTVPDCEYMDKGYYGREPQPGKLSAAAGAASARYVICAIEEAMLGAVDGMVTLPINKEAINLGGYHYAGHTEMLGEYTGVTSQSMMLVAGNIRVVLVTTHVALESVPALLNRPRIMQAMENAYRGMIEIGIALPRVAVCALNPHASDGGVFGSQEEQIILPAIREYDSTHGTSTAGPLPADSLFARMAAGNEFDVAVCMYHDQGMIPVKMAGFGGGVNITMGLPIVRTSVDHGTAFGIAGKGQASSTSLVEATRCAVRILEHRRSYGGKA</sequence>
<dbReference type="InterPro" id="IPR005255">
    <property type="entry name" value="PdxA_fam"/>
</dbReference>
<keyword evidence="1" id="KW-0479">Metal-binding</keyword>
<dbReference type="InParanoid" id="E6W463"/>
<organism evidence="4 5">
    <name type="scientific">Desulfurispirillum indicum (strain ATCC BAA-1389 / DSM 22839 / S5)</name>
    <dbReference type="NCBI Taxonomy" id="653733"/>
    <lineage>
        <taxon>Bacteria</taxon>
        <taxon>Pseudomonadati</taxon>
        <taxon>Chrysiogenota</taxon>
        <taxon>Chrysiogenia</taxon>
        <taxon>Chrysiogenales</taxon>
        <taxon>Chrysiogenaceae</taxon>
        <taxon>Desulfurispirillum</taxon>
    </lineage>
</organism>
<dbReference type="FunCoup" id="E6W463">
    <property type="interactions" value="280"/>
</dbReference>
<keyword evidence="3" id="KW-0520">NAD</keyword>
<keyword evidence="5" id="KW-1185">Reference proteome</keyword>
<evidence type="ECO:0000256" key="3">
    <source>
        <dbReference type="ARBA" id="ARBA00023027"/>
    </source>
</evidence>
<dbReference type="NCBIfam" id="TIGR00557">
    <property type="entry name" value="pdxA"/>
    <property type="match status" value="1"/>
</dbReference>
<gene>
    <name evidence="4" type="ordered locus">Selin_2311</name>
</gene>
<evidence type="ECO:0000313" key="5">
    <source>
        <dbReference type="Proteomes" id="UP000002572"/>
    </source>
</evidence>
<dbReference type="GO" id="GO:0046872">
    <property type="term" value="F:metal ion binding"/>
    <property type="evidence" value="ECO:0007669"/>
    <property type="project" value="UniProtKB-KW"/>
</dbReference>